<dbReference type="Proteomes" id="UP001165082">
    <property type="component" value="Unassembled WGS sequence"/>
</dbReference>
<reference evidence="1" key="1">
    <citation type="submission" date="2022-07" db="EMBL/GenBank/DDBJ databases">
        <title>Genome analysis of Parmales, a sister group of diatoms, reveals the evolutionary specialization of diatoms from phago-mixotrophs to photoautotrophs.</title>
        <authorList>
            <person name="Ban H."/>
            <person name="Sato S."/>
            <person name="Yoshikawa S."/>
            <person name="Kazumasa Y."/>
            <person name="Nakamura Y."/>
            <person name="Ichinomiya M."/>
            <person name="Saitoh K."/>
            <person name="Sato N."/>
            <person name="Blanc-Mathieu R."/>
            <person name="Endo H."/>
            <person name="Kuwata A."/>
            <person name="Ogata H."/>
        </authorList>
    </citation>
    <scope>NUCLEOTIDE SEQUENCE</scope>
</reference>
<dbReference type="EMBL" id="BRXZ01000216">
    <property type="protein sequence ID" value="GMI07609.1"/>
    <property type="molecule type" value="Genomic_DNA"/>
</dbReference>
<dbReference type="InterPro" id="IPR021375">
    <property type="entry name" value="DUF2997"/>
</dbReference>
<sequence>MERLEFTISPTGLVTEKVTGISGPSCKIVTEEINKLLGEVVATEDTAEIFEQELTETNTVTDGFEGSTW</sequence>
<dbReference type="OrthoDB" id="41685at2759"/>
<evidence type="ECO:0000313" key="1">
    <source>
        <dbReference type="EMBL" id="GMI07609.1"/>
    </source>
</evidence>
<proteinExistence type="predicted"/>
<keyword evidence="2" id="KW-1185">Reference proteome</keyword>
<comment type="caution">
    <text evidence="1">The sequence shown here is derived from an EMBL/GenBank/DDBJ whole genome shotgun (WGS) entry which is preliminary data.</text>
</comment>
<name>A0A9W7FAP8_9STRA</name>
<organism evidence="1 2">
    <name type="scientific">Triparma retinervis</name>
    <dbReference type="NCBI Taxonomy" id="2557542"/>
    <lineage>
        <taxon>Eukaryota</taxon>
        <taxon>Sar</taxon>
        <taxon>Stramenopiles</taxon>
        <taxon>Ochrophyta</taxon>
        <taxon>Bolidophyceae</taxon>
        <taxon>Parmales</taxon>
        <taxon>Triparmaceae</taxon>
        <taxon>Triparma</taxon>
    </lineage>
</organism>
<accession>A0A9W7FAP8</accession>
<gene>
    <name evidence="1" type="ORF">TrRE_jg2752</name>
</gene>
<evidence type="ECO:0008006" key="3">
    <source>
        <dbReference type="Google" id="ProtNLM"/>
    </source>
</evidence>
<evidence type="ECO:0000313" key="2">
    <source>
        <dbReference type="Proteomes" id="UP001165082"/>
    </source>
</evidence>
<dbReference type="AlphaFoldDB" id="A0A9W7FAP8"/>
<protein>
    <recommendedName>
        <fullName evidence="3">DUF2997 domain-containing protein</fullName>
    </recommendedName>
</protein>
<dbReference type="Pfam" id="PF11211">
    <property type="entry name" value="DUF2997"/>
    <property type="match status" value="1"/>
</dbReference>